<reference evidence="1 2" key="1">
    <citation type="submission" date="2019-05" db="EMBL/GenBank/DDBJ databases">
        <authorList>
            <person name="Lee S.D."/>
        </authorList>
    </citation>
    <scope>NUCLEOTIDE SEQUENCE [LARGE SCALE GENOMIC DNA]</scope>
    <source>
        <strain evidence="1 2">C5-26</strain>
    </source>
</reference>
<dbReference type="EMBL" id="VCQV01000027">
    <property type="protein sequence ID" value="TWP34452.1"/>
    <property type="molecule type" value="Genomic_DNA"/>
</dbReference>
<comment type="caution">
    <text evidence="1">The sequence shown here is derived from an EMBL/GenBank/DDBJ whole genome shotgun (WGS) entry which is preliminary data.</text>
</comment>
<dbReference type="OrthoDB" id="3742379at2"/>
<dbReference type="AlphaFoldDB" id="A0A563DWY6"/>
<sequence length="241" mass="25317">MPCSGPNGTFDQATGCYMRIESPQPPYNPTLWQGHPKGQGSIYLAVCGTAPQRTGKGVTWSPPKPVWRAGPPKGPTITPGQLAKQAFASMSIPGPKVPTSPAGVYLDGVPYTTVQGTTWYWTDPSIWHNLSVKAQAGAVWAQVTVKPQNLRLDPGDGLRASLCAGPGTPWTSSVGSYQHAPGGCDVRYTQAAQTNTATMGIVWHATWVGSGGTHGDLGTVTTSSPWTFEIVQGEALLQSSG</sequence>
<accession>A0A563DWY6</accession>
<evidence type="ECO:0008006" key="3">
    <source>
        <dbReference type="Google" id="ProtNLM"/>
    </source>
</evidence>
<dbReference type="Proteomes" id="UP000320244">
    <property type="component" value="Unassembled WGS sequence"/>
</dbReference>
<proteinExistence type="predicted"/>
<protein>
    <recommendedName>
        <fullName evidence="3">ATP/GTP-binding protein</fullName>
    </recommendedName>
</protein>
<evidence type="ECO:0000313" key="1">
    <source>
        <dbReference type="EMBL" id="TWP34452.1"/>
    </source>
</evidence>
<gene>
    <name evidence="1" type="ORF">FGL98_17195</name>
</gene>
<dbReference type="RefSeq" id="WP_146318717.1">
    <property type="nucleotide sequence ID" value="NZ_VCQV01000027.1"/>
</dbReference>
<organism evidence="1 2">
    <name type="scientific">Leekyejoonella antrihumi</name>
    <dbReference type="NCBI Taxonomy" id="1660198"/>
    <lineage>
        <taxon>Bacteria</taxon>
        <taxon>Bacillati</taxon>
        <taxon>Actinomycetota</taxon>
        <taxon>Actinomycetes</taxon>
        <taxon>Micrococcales</taxon>
        <taxon>Dermacoccaceae</taxon>
        <taxon>Leekyejoonella</taxon>
    </lineage>
</organism>
<name>A0A563DWY6_9MICO</name>
<evidence type="ECO:0000313" key="2">
    <source>
        <dbReference type="Proteomes" id="UP000320244"/>
    </source>
</evidence>
<reference evidence="1 2" key="2">
    <citation type="submission" date="2019-08" db="EMBL/GenBank/DDBJ databases">
        <title>Jejuicoccus antrihumi gen. nov., sp. nov., a new member of the family Dermacoccaceae isolated from a cave.</title>
        <authorList>
            <person name="Schumann P."/>
            <person name="Kim I.S."/>
        </authorList>
    </citation>
    <scope>NUCLEOTIDE SEQUENCE [LARGE SCALE GENOMIC DNA]</scope>
    <source>
        <strain evidence="1 2">C5-26</strain>
    </source>
</reference>
<keyword evidence="2" id="KW-1185">Reference proteome</keyword>